<evidence type="ECO:0000313" key="2">
    <source>
        <dbReference type="Proteomes" id="UP000567179"/>
    </source>
</evidence>
<dbReference type="Proteomes" id="UP000567179">
    <property type="component" value="Unassembled WGS sequence"/>
</dbReference>
<sequence>MAMTESGDARKHTVLHDSPTVSPLFNDPHADVTFCSHDKIHFKLQRKYLEANTGAFPGAEFDTQGEIVHLQESAAVLSVLFGFTSPKAHPDIEELDFKLLAAVAEAAEKYEVFYAMNICRMQMRQFTAKHPLEILSHAAKHDYPKLIRDVAPALVRHPVVFVAEQLPPRYLVPWLRYHEKWDLIFDSAAKYIFGLQLATSPRTTYQRNAYFSTSMQGQACHSCILAMLKKVQEMKEILSVDELTTVLKQPHPPLLSTCIASSCQYTLVMSKVCTDMQAKIEGMDPFSLT</sequence>
<comment type="caution">
    <text evidence="1">The sequence shown here is derived from an EMBL/GenBank/DDBJ whole genome shotgun (WGS) entry which is preliminary data.</text>
</comment>
<proteinExistence type="predicted"/>
<gene>
    <name evidence="1" type="ORF">D9619_011048</name>
</gene>
<evidence type="ECO:0000313" key="1">
    <source>
        <dbReference type="EMBL" id="KAF5318739.1"/>
    </source>
</evidence>
<organism evidence="1 2">
    <name type="scientific">Psilocybe cf. subviscida</name>
    <dbReference type="NCBI Taxonomy" id="2480587"/>
    <lineage>
        <taxon>Eukaryota</taxon>
        <taxon>Fungi</taxon>
        <taxon>Dikarya</taxon>
        <taxon>Basidiomycota</taxon>
        <taxon>Agaricomycotina</taxon>
        <taxon>Agaricomycetes</taxon>
        <taxon>Agaricomycetidae</taxon>
        <taxon>Agaricales</taxon>
        <taxon>Agaricineae</taxon>
        <taxon>Strophariaceae</taxon>
        <taxon>Psilocybe</taxon>
    </lineage>
</organism>
<dbReference type="OrthoDB" id="3184970at2759"/>
<dbReference type="AlphaFoldDB" id="A0A8H5B8I4"/>
<reference evidence="1 2" key="1">
    <citation type="journal article" date="2020" name="ISME J.">
        <title>Uncovering the hidden diversity of litter-decomposition mechanisms in mushroom-forming fungi.</title>
        <authorList>
            <person name="Floudas D."/>
            <person name="Bentzer J."/>
            <person name="Ahren D."/>
            <person name="Johansson T."/>
            <person name="Persson P."/>
            <person name="Tunlid A."/>
        </authorList>
    </citation>
    <scope>NUCLEOTIDE SEQUENCE [LARGE SCALE GENOMIC DNA]</scope>
    <source>
        <strain evidence="1 2">CBS 101986</strain>
    </source>
</reference>
<dbReference type="EMBL" id="JAACJJ010000030">
    <property type="protein sequence ID" value="KAF5318739.1"/>
    <property type="molecule type" value="Genomic_DNA"/>
</dbReference>
<protein>
    <recommendedName>
        <fullName evidence="3">BTB domain-containing protein</fullName>
    </recommendedName>
</protein>
<keyword evidence="2" id="KW-1185">Reference proteome</keyword>
<name>A0A8H5B8I4_9AGAR</name>
<evidence type="ECO:0008006" key="3">
    <source>
        <dbReference type="Google" id="ProtNLM"/>
    </source>
</evidence>
<accession>A0A8H5B8I4</accession>